<keyword evidence="2" id="KW-1185">Reference proteome</keyword>
<gene>
    <name evidence="1" type="ORF">ElyMa_004525200</name>
</gene>
<dbReference type="EMBL" id="BMAT01009132">
    <property type="protein sequence ID" value="GFR99308.1"/>
    <property type="molecule type" value="Genomic_DNA"/>
</dbReference>
<sequence>MMASDVERIATIKYYLDEIERGTVSSFTNPSYEANVPHALSTLVDLHTNLSASSSDFRHKVLKICQRGSISLPNLLYTFFTKHMFLSPIEFQEAYPVTSSMLALVLRR</sequence>
<comment type="caution">
    <text evidence="1">The sequence shown here is derived from an EMBL/GenBank/DDBJ whole genome shotgun (WGS) entry which is preliminary data.</text>
</comment>
<protein>
    <submittedName>
        <fullName evidence="1">Uncharacterized protein</fullName>
    </submittedName>
</protein>
<dbReference type="AlphaFoldDB" id="A0AAV4HM81"/>
<evidence type="ECO:0000313" key="1">
    <source>
        <dbReference type="EMBL" id="GFR99308.1"/>
    </source>
</evidence>
<organism evidence="1 2">
    <name type="scientific">Elysia marginata</name>
    <dbReference type="NCBI Taxonomy" id="1093978"/>
    <lineage>
        <taxon>Eukaryota</taxon>
        <taxon>Metazoa</taxon>
        <taxon>Spiralia</taxon>
        <taxon>Lophotrochozoa</taxon>
        <taxon>Mollusca</taxon>
        <taxon>Gastropoda</taxon>
        <taxon>Heterobranchia</taxon>
        <taxon>Euthyneura</taxon>
        <taxon>Panpulmonata</taxon>
        <taxon>Sacoglossa</taxon>
        <taxon>Placobranchoidea</taxon>
        <taxon>Plakobranchidae</taxon>
        <taxon>Elysia</taxon>
    </lineage>
</organism>
<reference evidence="1 2" key="1">
    <citation type="journal article" date="2021" name="Elife">
        <title>Chloroplast acquisition without the gene transfer in kleptoplastic sea slugs, Plakobranchus ocellatus.</title>
        <authorList>
            <person name="Maeda T."/>
            <person name="Takahashi S."/>
            <person name="Yoshida T."/>
            <person name="Shimamura S."/>
            <person name="Takaki Y."/>
            <person name="Nagai Y."/>
            <person name="Toyoda A."/>
            <person name="Suzuki Y."/>
            <person name="Arimoto A."/>
            <person name="Ishii H."/>
            <person name="Satoh N."/>
            <person name="Nishiyama T."/>
            <person name="Hasebe M."/>
            <person name="Maruyama T."/>
            <person name="Minagawa J."/>
            <person name="Obokata J."/>
            <person name="Shigenobu S."/>
        </authorList>
    </citation>
    <scope>NUCLEOTIDE SEQUENCE [LARGE SCALE GENOMIC DNA]</scope>
</reference>
<evidence type="ECO:0000313" key="2">
    <source>
        <dbReference type="Proteomes" id="UP000762676"/>
    </source>
</evidence>
<name>A0AAV4HM81_9GAST</name>
<proteinExistence type="predicted"/>
<accession>A0AAV4HM81</accession>
<dbReference type="Proteomes" id="UP000762676">
    <property type="component" value="Unassembled WGS sequence"/>
</dbReference>